<feature type="compositionally biased region" description="Basic residues" evidence="1">
    <location>
        <begin position="73"/>
        <end position="87"/>
    </location>
</feature>
<evidence type="ECO:0000256" key="2">
    <source>
        <dbReference type="SAM" id="Phobius"/>
    </source>
</evidence>
<evidence type="ECO:0000256" key="1">
    <source>
        <dbReference type="SAM" id="MobiDB-lite"/>
    </source>
</evidence>
<feature type="transmembrane region" description="Helical" evidence="2">
    <location>
        <begin position="7"/>
        <end position="25"/>
    </location>
</feature>
<sequence>MKRHALIFWIAIVLAAIGLISNIIFGDFAGLAQLLIPFAVFGIVFLLYKFPPRRYAKRPKVKPSARTMEKVNAAKRSRSAGKQRKQYPFRVIEGSKGKNDDQQPKYH</sequence>
<dbReference type="AlphaFoldDB" id="A0A919YEC8"/>
<dbReference type="Proteomes" id="UP000682811">
    <property type="component" value="Unassembled WGS sequence"/>
</dbReference>
<dbReference type="RefSeq" id="WP_194230283.1">
    <property type="nucleotide sequence ID" value="NZ_AP025343.1"/>
</dbReference>
<feature type="compositionally biased region" description="Basic and acidic residues" evidence="1">
    <location>
        <begin position="93"/>
        <end position="107"/>
    </location>
</feature>
<evidence type="ECO:0008006" key="5">
    <source>
        <dbReference type="Google" id="ProtNLM"/>
    </source>
</evidence>
<keyword evidence="4" id="KW-1185">Reference proteome</keyword>
<comment type="caution">
    <text evidence="3">The sequence shown here is derived from an EMBL/GenBank/DDBJ whole genome shotgun (WGS) entry which is preliminary data.</text>
</comment>
<feature type="transmembrane region" description="Helical" evidence="2">
    <location>
        <begin position="31"/>
        <end position="50"/>
    </location>
</feature>
<proteinExistence type="predicted"/>
<keyword evidence="2" id="KW-0472">Membrane</keyword>
<organism evidence="3 4">
    <name type="scientific">Paenibacillus azoreducens</name>
    <dbReference type="NCBI Taxonomy" id="116718"/>
    <lineage>
        <taxon>Bacteria</taxon>
        <taxon>Bacillati</taxon>
        <taxon>Bacillota</taxon>
        <taxon>Bacilli</taxon>
        <taxon>Bacillales</taxon>
        <taxon>Paenibacillaceae</taxon>
        <taxon>Paenibacillus</taxon>
    </lineage>
</organism>
<accession>A0A919YEC8</accession>
<gene>
    <name evidence="3" type="ORF">J34TS1_24680</name>
</gene>
<keyword evidence="2" id="KW-1133">Transmembrane helix</keyword>
<evidence type="ECO:0000313" key="4">
    <source>
        <dbReference type="Proteomes" id="UP000682811"/>
    </source>
</evidence>
<keyword evidence="2" id="KW-0812">Transmembrane</keyword>
<feature type="region of interest" description="Disordered" evidence="1">
    <location>
        <begin position="59"/>
        <end position="107"/>
    </location>
</feature>
<dbReference type="EMBL" id="BORT01000009">
    <property type="protein sequence ID" value="GIO47703.1"/>
    <property type="molecule type" value="Genomic_DNA"/>
</dbReference>
<name>A0A919YEC8_9BACL</name>
<reference evidence="3 4" key="1">
    <citation type="submission" date="2021-03" db="EMBL/GenBank/DDBJ databases">
        <title>Antimicrobial resistance genes in bacteria isolated from Japanese honey, and their potential for conferring macrolide and lincosamide resistance in the American foulbrood pathogen Paenibacillus larvae.</title>
        <authorList>
            <person name="Okamoto M."/>
            <person name="Kumagai M."/>
            <person name="Kanamori H."/>
            <person name="Takamatsu D."/>
        </authorList>
    </citation>
    <scope>NUCLEOTIDE SEQUENCE [LARGE SCALE GENOMIC DNA]</scope>
    <source>
        <strain evidence="3 4">J34TS1</strain>
    </source>
</reference>
<protein>
    <recommendedName>
        <fullName evidence="5">DUF2207 domain-containing protein</fullName>
    </recommendedName>
</protein>
<evidence type="ECO:0000313" key="3">
    <source>
        <dbReference type="EMBL" id="GIO47703.1"/>
    </source>
</evidence>